<accession>A0ABT2ZNN5</accession>
<protein>
    <recommendedName>
        <fullName evidence="3">SGNH/GDSL hydrolase family protein</fullName>
    </recommendedName>
</protein>
<organism evidence="1 2">
    <name type="scientific">Albidovulum litorale</name>
    <dbReference type="NCBI Taxonomy" id="2984134"/>
    <lineage>
        <taxon>Bacteria</taxon>
        <taxon>Pseudomonadati</taxon>
        <taxon>Pseudomonadota</taxon>
        <taxon>Alphaproteobacteria</taxon>
        <taxon>Rhodobacterales</taxon>
        <taxon>Paracoccaceae</taxon>
        <taxon>Albidovulum</taxon>
    </lineage>
</organism>
<sequence length="321" mass="35895">MNSFRRKPPRLPVIGLAGFLGLFFALYVAAASVAEVRVGREAGGSAFQKILTVKDGQFDWIVLGASHALPLAFGDVAKRLEDETGQRMIVLAEVGAGPLFSDFVLLQAIEDLRPRRLLYIADSFAFHSSRWNEERIADRKLLRKTPLRLSTLVTMSNLVISQDVPASALLDYATVFSKLNPPDRFPQDDWRGAEHFDRVFRPSRHATKARIDYLYPEPVDDTKLDRYLDTLEGMIARARVAGMEVAIVRPPVPEAFRESLPGEAAFDAKLRARLSGLDVPLHDLSATLDDPALYFDTDHLNRDGVELLYELHLKSILAADR</sequence>
<gene>
    <name evidence="1" type="ORF">OEZ71_10015</name>
</gene>
<evidence type="ECO:0000313" key="2">
    <source>
        <dbReference type="Proteomes" id="UP001652564"/>
    </source>
</evidence>
<proteinExistence type="predicted"/>
<dbReference type="Proteomes" id="UP001652564">
    <property type="component" value="Unassembled WGS sequence"/>
</dbReference>
<dbReference type="SUPFAM" id="SSF52266">
    <property type="entry name" value="SGNH hydrolase"/>
    <property type="match status" value="1"/>
</dbReference>
<comment type="caution">
    <text evidence="1">The sequence shown here is derived from an EMBL/GenBank/DDBJ whole genome shotgun (WGS) entry which is preliminary data.</text>
</comment>
<dbReference type="EMBL" id="JAOWKZ010000002">
    <property type="protein sequence ID" value="MCV2872628.1"/>
    <property type="molecule type" value="Genomic_DNA"/>
</dbReference>
<keyword evidence="2" id="KW-1185">Reference proteome</keyword>
<evidence type="ECO:0000313" key="1">
    <source>
        <dbReference type="EMBL" id="MCV2872628.1"/>
    </source>
</evidence>
<reference evidence="1 2" key="1">
    <citation type="submission" date="2022-10" db="EMBL/GenBank/DDBJ databases">
        <title>Defluviimonas sp. nov., isolated from ocean surface sediments.</title>
        <authorList>
            <person name="He W."/>
            <person name="Wang L."/>
            <person name="Zhang D.-F."/>
        </authorList>
    </citation>
    <scope>NUCLEOTIDE SEQUENCE [LARGE SCALE GENOMIC DNA]</scope>
    <source>
        <strain evidence="1 2">WL0050</strain>
    </source>
</reference>
<dbReference type="RefSeq" id="WP_263739807.1">
    <property type="nucleotide sequence ID" value="NZ_JAOWKZ010000002.1"/>
</dbReference>
<evidence type="ECO:0008006" key="3">
    <source>
        <dbReference type="Google" id="ProtNLM"/>
    </source>
</evidence>
<name>A0ABT2ZNN5_9RHOB</name>